<accession>A0A6A6IF24</accession>
<reference evidence="5" key="1">
    <citation type="journal article" date="2020" name="Stud. Mycol.">
        <title>101 Dothideomycetes genomes: a test case for predicting lifestyles and emergence of pathogens.</title>
        <authorList>
            <person name="Haridas S."/>
            <person name="Albert R."/>
            <person name="Binder M."/>
            <person name="Bloem J."/>
            <person name="Labutti K."/>
            <person name="Salamov A."/>
            <person name="Andreopoulos B."/>
            <person name="Baker S."/>
            <person name="Barry K."/>
            <person name="Bills G."/>
            <person name="Bluhm B."/>
            <person name="Cannon C."/>
            <person name="Castanera R."/>
            <person name="Culley D."/>
            <person name="Daum C."/>
            <person name="Ezra D."/>
            <person name="Gonzalez J."/>
            <person name="Henrissat B."/>
            <person name="Kuo A."/>
            <person name="Liang C."/>
            <person name="Lipzen A."/>
            <person name="Lutzoni F."/>
            <person name="Magnuson J."/>
            <person name="Mondo S."/>
            <person name="Nolan M."/>
            <person name="Ohm R."/>
            <person name="Pangilinan J."/>
            <person name="Park H.-J."/>
            <person name="Ramirez L."/>
            <person name="Alfaro M."/>
            <person name="Sun H."/>
            <person name="Tritt A."/>
            <person name="Yoshinaga Y."/>
            <person name="Zwiers L.-H."/>
            <person name="Turgeon B."/>
            <person name="Goodwin S."/>
            <person name="Spatafora J."/>
            <person name="Crous P."/>
            <person name="Grigoriev I."/>
        </authorList>
    </citation>
    <scope>NUCLEOTIDE SEQUENCE</scope>
    <source>
        <strain evidence="5">CBS 122368</strain>
    </source>
</reference>
<keyword evidence="2 5" id="KW-0378">Hydrolase</keyword>
<dbReference type="InterPro" id="IPR029058">
    <property type="entry name" value="AB_hydrolase_fold"/>
</dbReference>
<dbReference type="InterPro" id="IPR051601">
    <property type="entry name" value="Serine_prot/Carboxylest_S33"/>
</dbReference>
<dbReference type="EMBL" id="ML987196">
    <property type="protein sequence ID" value="KAF2248113.1"/>
    <property type="molecule type" value="Genomic_DNA"/>
</dbReference>
<dbReference type="PANTHER" id="PTHR43248">
    <property type="entry name" value="2-SUCCINYL-6-HYDROXY-2,4-CYCLOHEXADIENE-1-CARBOXYLATE SYNTHASE"/>
    <property type="match status" value="1"/>
</dbReference>
<dbReference type="Gene3D" id="3.40.50.1820">
    <property type="entry name" value="alpha/beta hydrolase"/>
    <property type="match status" value="1"/>
</dbReference>
<evidence type="ECO:0000313" key="6">
    <source>
        <dbReference type="Proteomes" id="UP000800094"/>
    </source>
</evidence>
<protein>
    <submittedName>
        <fullName evidence="5">Alpha/beta-hydrolase</fullName>
    </submittedName>
</protein>
<gene>
    <name evidence="5" type="ORF">BU26DRAFT_485557</name>
</gene>
<evidence type="ECO:0000256" key="2">
    <source>
        <dbReference type="ARBA" id="ARBA00022801"/>
    </source>
</evidence>
<proteinExistence type="inferred from homology"/>
<name>A0A6A6IF24_9PLEO</name>
<dbReference type="Pfam" id="PF00561">
    <property type="entry name" value="Abhydrolase_1"/>
    <property type="match status" value="1"/>
</dbReference>
<dbReference type="Pfam" id="PF08386">
    <property type="entry name" value="Abhydrolase_4"/>
    <property type="match status" value="1"/>
</dbReference>
<dbReference type="GO" id="GO:0016787">
    <property type="term" value="F:hydrolase activity"/>
    <property type="evidence" value="ECO:0007669"/>
    <property type="project" value="UniProtKB-KW"/>
</dbReference>
<dbReference type="InterPro" id="IPR000073">
    <property type="entry name" value="AB_hydrolase_1"/>
</dbReference>
<dbReference type="Proteomes" id="UP000800094">
    <property type="component" value="Unassembled WGS sequence"/>
</dbReference>
<sequence length="513" mass="55919">MITDFSQLTPSSDINWTPCFENFTCTRLEVPLDYEDASAGTAAIAYVKSAAVDETKDTKNIQINPGGPGKSGVQFVMQVLPILREMLGPSYNIIGFDPRGVGASPPNLDCFHGNLALGTNWVTTSQSLNPTVSAEDFNALFELMGAYGDLCAQELNSSAAYVGTPAVARDMLTFAERQEAKNGGNPEDALLYYYGGSYGSFLGATFATLFPDRVGRLAIDAIGDGEDYYGGKWLTSMHDTDEVEQVFFQSCYQAGPERCVYYADSAEEIETQYRKLLLQFKENPIAVWDKTVAQIPSLATYGQLRAAFLNAAYLAEVQFPVLAQILLDLESRNGSSLLAFAGAPCYDCDKDKLVPQDGLALTGIICADADGRYNLSTREAYREHLDTAMSMSSYAGDLWSGSALACRQWPFHPPPSQKFDGKFGGATKAPLLLLGNELDPVCPIRNAYKIASLFPGSVVLKQDEVSHATFDAPSDCIYQHVREYFDSGKLPPANTTCHPNARPFLQSPPFKES</sequence>
<evidence type="ECO:0000259" key="3">
    <source>
        <dbReference type="Pfam" id="PF00561"/>
    </source>
</evidence>
<evidence type="ECO:0000259" key="4">
    <source>
        <dbReference type="Pfam" id="PF08386"/>
    </source>
</evidence>
<dbReference type="AlphaFoldDB" id="A0A6A6IF24"/>
<feature type="domain" description="AB hydrolase-1" evidence="3">
    <location>
        <begin position="63"/>
        <end position="246"/>
    </location>
</feature>
<evidence type="ECO:0000313" key="5">
    <source>
        <dbReference type="EMBL" id="KAF2248113.1"/>
    </source>
</evidence>
<evidence type="ECO:0000256" key="1">
    <source>
        <dbReference type="ARBA" id="ARBA00010088"/>
    </source>
</evidence>
<dbReference type="SUPFAM" id="SSF53474">
    <property type="entry name" value="alpha/beta-Hydrolases"/>
    <property type="match status" value="1"/>
</dbReference>
<organism evidence="5 6">
    <name type="scientific">Trematosphaeria pertusa</name>
    <dbReference type="NCBI Taxonomy" id="390896"/>
    <lineage>
        <taxon>Eukaryota</taxon>
        <taxon>Fungi</taxon>
        <taxon>Dikarya</taxon>
        <taxon>Ascomycota</taxon>
        <taxon>Pezizomycotina</taxon>
        <taxon>Dothideomycetes</taxon>
        <taxon>Pleosporomycetidae</taxon>
        <taxon>Pleosporales</taxon>
        <taxon>Massarineae</taxon>
        <taxon>Trematosphaeriaceae</taxon>
        <taxon>Trematosphaeria</taxon>
    </lineage>
</organism>
<dbReference type="OrthoDB" id="425534at2759"/>
<dbReference type="RefSeq" id="XP_033683117.1">
    <property type="nucleotide sequence ID" value="XM_033825887.1"/>
</dbReference>
<dbReference type="GeneID" id="54579217"/>
<dbReference type="PANTHER" id="PTHR43248:SF25">
    <property type="entry name" value="AB HYDROLASE-1 DOMAIN-CONTAINING PROTEIN-RELATED"/>
    <property type="match status" value="1"/>
</dbReference>
<dbReference type="InterPro" id="IPR013595">
    <property type="entry name" value="Pept_S33_TAP-like_C"/>
</dbReference>
<feature type="domain" description="Peptidase S33 tripeptidyl aminopeptidase-like C-terminal" evidence="4">
    <location>
        <begin position="393"/>
        <end position="497"/>
    </location>
</feature>
<comment type="similarity">
    <text evidence="1">Belongs to the peptidase S33 family.</text>
</comment>
<keyword evidence="6" id="KW-1185">Reference proteome</keyword>